<gene>
    <name evidence="2" type="ORF">N7541_006104</name>
</gene>
<dbReference type="PIRSF" id="PIRSF003025">
    <property type="entry name" value="eIF5A"/>
    <property type="match status" value="1"/>
</dbReference>
<dbReference type="SUPFAM" id="SSF50104">
    <property type="entry name" value="Translation proteins SH3-like domain"/>
    <property type="match status" value="1"/>
</dbReference>
<evidence type="ECO:0000313" key="3">
    <source>
        <dbReference type="Proteomes" id="UP001148299"/>
    </source>
</evidence>
<comment type="caution">
    <text evidence="2">The sequence shown here is derived from an EMBL/GenBank/DDBJ whole genome shotgun (WGS) entry which is preliminary data.</text>
</comment>
<organism evidence="2 3">
    <name type="scientific">Penicillium brevicompactum</name>
    <dbReference type="NCBI Taxonomy" id="5074"/>
    <lineage>
        <taxon>Eukaryota</taxon>
        <taxon>Fungi</taxon>
        <taxon>Dikarya</taxon>
        <taxon>Ascomycota</taxon>
        <taxon>Pezizomycotina</taxon>
        <taxon>Eurotiomycetes</taxon>
        <taxon>Eurotiomycetidae</taxon>
        <taxon>Eurotiales</taxon>
        <taxon>Aspergillaceae</taxon>
        <taxon>Penicillium</taxon>
    </lineage>
</organism>
<dbReference type="SUPFAM" id="SSF50249">
    <property type="entry name" value="Nucleic acid-binding proteins"/>
    <property type="match status" value="1"/>
</dbReference>
<dbReference type="InterPro" id="IPR020189">
    <property type="entry name" value="IF5A_C"/>
</dbReference>
<dbReference type="SMART" id="SM01376">
    <property type="entry name" value="eIF-5a"/>
    <property type="match status" value="1"/>
</dbReference>
<dbReference type="Pfam" id="PF21485">
    <property type="entry name" value="IF5A-like_N"/>
    <property type="match status" value="1"/>
</dbReference>
<dbReference type="GO" id="GO:0003746">
    <property type="term" value="F:translation elongation factor activity"/>
    <property type="evidence" value="ECO:0007669"/>
    <property type="project" value="InterPro"/>
</dbReference>
<dbReference type="InterPro" id="IPR001884">
    <property type="entry name" value="IF5A-like"/>
</dbReference>
<dbReference type="GO" id="GO:0003723">
    <property type="term" value="F:RNA binding"/>
    <property type="evidence" value="ECO:0007669"/>
    <property type="project" value="InterPro"/>
</dbReference>
<name>A0A9W9R4L4_PENBR</name>
<evidence type="ECO:0000259" key="1">
    <source>
        <dbReference type="SMART" id="SM01376"/>
    </source>
</evidence>
<dbReference type="InterPro" id="IPR008991">
    <property type="entry name" value="Translation_prot_SH3-like_sf"/>
</dbReference>
<dbReference type="PANTHER" id="PTHR11673">
    <property type="entry name" value="TRANSLATION INITIATION FACTOR 5A FAMILY MEMBER"/>
    <property type="match status" value="1"/>
</dbReference>
<protein>
    <submittedName>
        <fullName evidence="2">Eukaryotic translation initiation factor 5A</fullName>
    </submittedName>
</protein>
<reference evidence="2" key="2">
    <citation type="journal article" date="2023" name="IMA Fungus">
        <title>Comparative genomic study of the Penicillium genus elucidates a diverse pangenome and 15 lateral gene transfer events.</title>
        <authorList>
            <person name="Petersen C."/>
            <person name="Sorensen T."/>
            <person name="Nielsen M.R."/>
            <person name="Sondergaard T.E."/>
            <person name="Sorensen J.L."/>
            <person name="Fitzpatrick D.A."/>
            <person name="Frisvad J.C."/>
            <person name="Nielsen K.L."/>
        </authorList>
    </citation>
    <scope>NUCLEOTIDE SEQUENCE</scope>
    <source>
        <strain evidence="2">IBT 35675</strain>
    </source>
</reference>
<dbReference type="InterPro" id="IPR014722">
    <property type="entry name" value="Rib_uL2_dom2"/>
</dbReference>
<reference evidence="2" key="1">
    <citation type="submission" date="2022-12" db="EMBL/GenBank/DDBJ databases">
        <authorList>
            <person name="Petersen C."/>
        </authorList>
    </citation>
    <scope>NUCLEOTIDE SEQUENCE</scope>
    <source>
        <strain evidence="2">IBT 35675</strain>
    </source>
</reference>
<sequence>MDLTDDKTTDRVVSKPVTALRKNGYVVIDERPGQIVEISRSGNEYHVVATDLATGAKLKATVADDENVDVPDVLRFDRQLLDCENGVISVRLDTGDAKDDIPLPTNEVGDRIKRLYKDEEKDVTVTFLAVMGEEIVFEGKENLQQG</sequence>
<keyword evidence="2" id="KW-0396">Initiation factor</keyword>
<dbReference type="GO" id="GO:0003743">
    <property type="term" value="F:translation initiation factor activity"/>
    <property type="evidence" value="ECO:0007669"/>
    <property type="project" value="UniProtKB-KW"/>
</dbReference>
<accession>A0A9W9R4L4</accession>
<dbReference type="AlphaFoldDB" id="A0A9W9R4L4"/>
<dbReference type="EMBL" id="JAPZBR010000005">
    <property type="protein sequence ID" value="KAJ5353540.1"/>
    <property type="molecule type" value="Genomic_DNA"/>
</dbReference>
<dbReference type="InterPro" id="IPR012340">
    <property type="entry name" value="NA-bd_OB-fold"/>
</dbReference>
<dbReference type="Gene3D" id="2.30.30.30">
    <property type="match status" value="1"/>
</dbReference>
<dbReference type="InterPro" id="IPR048670">
    <property type="entry name" value="IF5A-like_N"/>
</dbReference>
<dbReference type="GO" id="GO:0045905">
    <property type="term" value="P:positive regulation of translational termination"/>
    <property type="evidence" value="ECO:0007669"/>
    <property type="project" value="InterPro"/>
</dbReference>
<feature type="domain" description="Translation initiation factor 5A C-terminal" evidence="1">
    <location>
        <begin position="72"/>
        <end position="140"/>
    </location>
</feature>
<dbReference type="Proteomes" id="UP001148299">
    <property type="component" value="Unassembled WGS sequence"/>
</dbReference>
<keyword evidence="2" id="KW-0648">Protein biosynthesis</keyword>
<dbReference type="Pfam" id="PF01287">
    <property type="entry name" value="eIF-5a"/>
    <property type="match status" value="1"/>
</dbReference>
<keyword evidence="3" id="KW-1185">Reference proteome</keyword>
<dbReference type="GO" id="GO:0043022">
    <property type="term" value="F:ribosome binding"/>
    <property type="evidence" value="ECO:0007669"/>
    <property type="project" value="InterPro"/>
</dbReference>
<proteinExistence type="predicted"/>
<dbReference type="Gene3D" id="2.40.50.140">
    <property type="entry name" value="Nucleic acid-binding proteins"/>
    <property type="match status" value="1"/>
</dbReference>
<evidence type="ECO:0000313" key="2">
    <source>
        <dbReference type="EMBL" id="KAJ5353540.1"/>
    </source>
</evidence>
<dbReference type="GO" id="GO:0045901">
    <property type="term" value="P:positive regulation of translational elongation"/>
    <property type="evidence" value="ECO:0007669"/>
    <property type="project" value="InterPro"/>
</dbReference>